<name>A0A2S9YT18_9BACT</name>
<organism evidence="1 2">
    <name type="scientific">Enhygromyxa salina</name>
    <dbReference type="NCBI Taxonomy" id="215803"/>
    <lineage>
        <taxon>Bacteria</taxon>
        <taxon>Pseudomonadati</taxon>
        <taxon>Myxococcota</taxon>
        <taxon>Polyangia</taxon>
        <taxon>Nannocystales</taxon>
        <taxon>Nannocystaceae</taxon>
        <taxon>Enhygromyxa</taxon>
    </lineage>
</organism>
<comment type="caution">
    <text evidence="1">The sequence shown here is derived from an EMBL/GenBank/DDBJ whole genome shotgun (WGS) entry which is preliminary data.</text>
</comment>
<evidence type="ECO:0000313" key="2">
    <source>
        <dbReference type="Proteomes" id="UP000238823"/>
    </source>
</evidence>
<dbReference type="Proteomes" id="UP000238823">
    <property type="component" value="Unassembled WGS sequence"/>
</dbReference>
<reference evidence="1 2" key="1">
    <citation type="submission" date="2018-03" db="EMBL/GenBank/DDBJ databases">
        <title>Draft Genome Sequences of the Obligatory Marine Myxobacteria Enhygromyxa salina SWB007.</title>
        <authorList>
            <person name="Poehlein A."/>
            <person name="Moghaddam J.A."/>
            <person name="Harms H."/>
            <person name="Alanjari M."/>
            <person name="Koenig G.M."/>
            <person name="Daniel R."/>
            <person name="Schaeberle T.F."/>
        </authorList>
    </citation>
    <scope>NUCLEOTIDE SEQUENCE [LARGE SCALE GENOMIC DNA]</scope>
    <source>
        <strain evidence="1 2">SWB007</strain>
    </source>
</reference>
<dbReference type="AlphaFoldDB" id="A0A2S9YT18"/>
<evidence type="ECO:0000313" key="1">
    <source>
        <dbReference type="EMBL" id="PRQ08247.1"/>
    </source>
</evidence>
<dbReference type="EMBL" id="PVNL01000042">
    <property type="protein sequence ID" value="PRQ08247.1"/>
    <property type="molecule type" value="Genomic_DNA"/>
</dbReference>
<proteinExistence type="predicted"/>
<protein>
    <submittedName>
        <fullName evidence="1">Uncharacterized protein</fullName>
    </submittedName>
</protein>
<dbReference type="RefSeq" id="WP_146157514.1">
    <property type="nucleotide sequence ID" value="NZ_PVNL01000042.1"/>
</dbReference>
<dbReference type="OrthoDB" id="3078165at2"/>
<accession>A0A2S9YT18</accession>
<sequence>MGDPLATLEAAARGLAASPIPTTALVIIDDPRRGREAVERLVGTVLLDSRTTWRVQWLDLAVEPATIDEARKAWSSGAEQDSRPLLVVLDLSQAAPTQAERHEAQLRDLNASRDLLPHWGGLGALVFVVPSWLGRRFADLAPDTYSILGPIVQVEWHRPWGEVDGSGFLEAMRKRFEARLDEHADAPSRYVHGTYELGYRFEAPHPRLPGDEVLERLAAIHGYTGWRPWWVPTRDEIRPRIVDHGSGLSEVECWMFENQDRSPAHSDYWLTSNDGNLYLLRGYDEDSHPDRIELGTAFSVSLPVWRVGEALLHVASYTAALGVPEATVDFFARWSGLRGRRLTGWPDAWDHAQGQSTIDTVSADVEFVASSVESLSTLTSLVCELTAPVLAGFDGHRLTRGHVQKHLEQLLTR</sequence>
<gene>
    <name evidence="1" type="ORF">ENSA7_18690</name>
</gene>